<evidence type="ECO:0000256" key="1">
    <source>
        <dbReference type="SAM" id="MobiDB-lite"/>
    </source>
</evidence>
<accession>A0A6A4I310</accession>
<organism evidence="5 6">
    <name type="scientific">Gymnopus androsaceus JB14</name>
    <dbReference type="NCBI Taxonomy" id="1447944"/>
    <lineage>
        <taxon>Eukaryota</taxon>
        <taxon>Fungi</taxon>
        <taxon>Dikarya</taxon>
        <taxon>Basidiomycota</taxon>
        <taxon>Agaricomycotina</taxon>
        <taxon>Agaricomycetes</taxon>
        <taxon>Agaricomycetidae</taxon>
        <taxon>Agaricales</taxon>
        <taxon>Marasmiineae</taxon>
        <taxon>Omphalotaceae</taxon>
        <taxon>Gymnopus</taxon>
    </lineage>
</organism>
<dbReference type="Proteomes" id="UP000799118">
    <property type="component" value="Unassembled WGS sequence"/>
</dbReference>
<feature type="transmembrane region" description="Helical" evidence="2">
    <location>
        <begin position="253"/>
        <end position="273"/>
    </location>
</feature>
<feature type="region of interest" description="Disordered" evidence="1">
    <location>
        <begin position="710"/>
        <end position="748"/>
    </location>
</feature>
<feature type="domain" description="TRP C-terminal" evidence="4">
    <location>
        <begin position="242"/>
        <end position="679"/>
    </location>
</feature>
<feature type="transmembrane region" description="Helical" evidence="2">
    <location>
        <begin position="587"/>
        <end position="609"/>
    </location>
</feature>
<feature type="transmembrane region" description="Helical" evidence="2">
    <location>
        <begin position="478"/>
        <end position="498"/>
    </location>
</feature>
<dbReference type="GO" id="GO:0055085">
    <property type="term" value="P:transmembrane transport"/>
    <property type="evidence" value="ECO:0007669"/>
    <property type="project" value="TreeGrafter"/>
</dbReference>
<dbReference type="EMBL" id="ML769413">
    <property type="protein sequence ID" value="KAE9404916.1"/>
    <property type="molecule type" value="Genomic_DNA"/>
</dbReference>
<feature type="compositionally biased region" description="Basic residues" evidence="1">
    <location>
        <begin position="981"/>
        <end position="994"/>
    </location>
</feature>
<feature type="signal peptide" evidence="3">
    <location>
        <begin position="1"/>
        <end position="21"/>
    </location>
</feature>
<dbReference type="PANTHER" id="PTHR31145">
    <property type="entry name" value="INTEGRAL MEMBRANE PROTEIN (AFU_ORTHOLOGUE AFUA_7G01610)"/>
    <property type="match status" value="1"/>
</dbReference>
<feature type="transmembrane region" description="Helical" evidence="2">
    <location>
        <begin position="562"/>
        <end position="581"/>
    </location>
</feature>
<evidence type="ECO:0000313" key="5">
    <source>
        <dbReference type="EMBL" id="KAE9404916.1"/>
    </source>
</evidence>
<dbReference type="PANTHER" id="PTHR31145:SF6">
    <property type="entry name" value="INTEGRAL MEMBRANE PROTEIN (AFU_ORTHOLOGUE AFUA_7G01610)"/>
    <property type="match status" value="1"/>
</dbReference>
<feature type="compositionally biased region" description="Low complexity" evidence="1">
    <location>
        <begin position="809"/>
        <end position="819"/>
    </location>
</feature>
<feature type="region of interest" description="Disordered" evidence="1">
    <location>
        <begin position="846"/>
        <end position="888"/>
    </location>
</feature>
<feature type="region of interest" description="Disordered" evidence="1">
    <location>
        <begin position="928"/>
        <end position="1062"/>
    </location>
</feature>
<feature type="chain" id="PRO_5025496412" description="TRP C-terminal domain-containing protein" evidence="3">
    <location>
        <begin position="22"/>
        <end position="1062"/>
    </location>
</feature>
<evidence type="ECO:0000256" key="2">
    <source>
        <dbReference type="SAM" id="Phobius"/>
    </source>
</evidence>
<feature type="transmembrane region" description="Helical" evidence="2">
    <location>
        <begin position="649"/>
        <end position="671"/>
    </location>
</feature>
<dbReference type="Pfam" id="PF06011">
    <property type="entry name" value="TRP"/>
    <property type="match status" value="1"/>
</dbReference>
<feature type="compositionally biased region" description="Polar residues" evidence="1">
    <location>
        <begin position="1029"/>
        <end position="1050"/>
    </location>
</feature>
<gene>
    <name evidence="5" type="ORF">BT96DRAFT_964113</name>
</gene>
<feature type="transmembrane region" description="Helical" evidence="2">
    <location>
        <begin position="358"/>
        <end position="383"/>
    </location>
</feature>
<feature type="compositionally biased region" description="Low complexity" evidence="1">
    <location>
        <begin position="936"/>
        <end position="949"/>
    </location>
</feature>
<dbReference type="OrthoDB" id="5312224at2759"/>
<protein>
    <recommendedName>
        <fullName evidence="4">TRP C-terminal domain-containing protein</fullName>
    </recommendedName>
</protein>
<keyword evidence="3" id="KW-0732">Signal</keyword>
<dbReference type="InterPro" id="IPR040241">
    <property type="entry name" value="TRP_Flc/Pkd2-like"/>
</dbReference>
<dbReference type="AlphaFoldDB" id="A0A6A4I310"/>
<evidence type="ECO:0000259" key="4">
    <source>
        <dbReference type="Pfam" id="PF06011"/>
    </source>
</evidence>
<keyword evidence="2" id="KW-0472">Membrane</keyword>
<feature type="transmembrane region" description="Helical" evidence="2">
    <location>
        <begin position="616"/>
        <end position="637"/>
    </location>
</feature>
<keyword evidence="2" id="KW-1133">Transmembrane helix</keyword>
<dbReference type="InterPro" id="IPR010308">
    <property type="entry name" value="TRP_C"/>
</dbReference>
<evidence type="ECO:0000256" key="3">
    <source>
        <dbReference type="SAM" id="SignalP"/>
    </source>
</evidence>
<proteinExistence type="predicted"/>
<reference evidence="5" key="1">
    <citation type="journal article" date="2019" name="Environ. Microbiol.">
        <title>Fungal ecological strategies reflected in gene transcription - a case study of two litter decomposers.</title>
        <authorList>
            <person name="Barbi F."/>
            <person name="Kohler A."/>
            <person name="Barry K."/>
            <person name="Baskaran P."/>
            <person name="Daum C."/>
            <person name="Fauchery L."/>
            <person name="Ihrmark K."/>
            <person name="Kuo A."/>
            <person name="LaButti K."/>
            <person name="Lipzen A."/>
            <person name="Morin E."/>
            <person name="Grigoriev I.V."/>
            <person name="Henrissat B."/>
            <person name="Lindahl B."/>
            <person name="Martin F."/>
        </authorList>
    </citation>
    <scope>NUCLEOTIDE SEQUENCE</scope>
    <source>
        <strain evidence="5">JB14</strain>
    </source>
</reference>
<feature type="compositionally biased region" description="Low complexity" evidence="1">
    <location>
        <begin position="1002"/>
        <end position="1011"/>
    </location>
</feature>
<keyword evidence="6" id="KW-1185">Reference proteome</keyword>
<feature type="transmembrane region" description="Helical" evidence="2">
    <location>
        <begin position="510"/>
        <end position="529"/>
    </location>
</feature>
<feature type="region of interest" description="Disordered" evidence="1">
    <location>
        <begin position="804"/>
        <end position="830"/>
    </location>
</feature>
<dbReference type="GO" id="GO:0016020">
    <property type="term" value="C:membrane"/>
    <property type="evidence" value="ECO:0007669"/>
    <property type="project" value="TreeGrafter"/>
</dbReference>
<feature type="transmembrane region" description="Helical" evidence="2">
    <location>
        <begin position="180"/>
        <end position="202"/>
    </location>
</feature>
<keyword evidence="2" id="KW-0812">Transmembrane</keyword>
<sequence length="1062" mass="113789">MTRKTFFFLFGLVLLAPNVYADPATLSFSDCFVPKGNNTAQKLSVSTVYGQILQDELPMPYLNLTVLGTTPAEIQNAANGSGELSTLFTTTSVLTLSVFTNSSKFCETLRPPSPLPSVGDDFNNSYYCPIPVGDFAFSSTIPFAGSGTAVDPWGTELICIDVNTTPLAPKSHNPYGAAKAIFWGSVGLTIGYWILVGIARIVSAWDRGLTRPDRNPWARAQSAGYILASAISGERLATSPALLRFCTPSMRDLIFHAQWCTALSMVAVQWPLFAYPLLSQTAWSTLSYNITLTSDQRWNPLSTAVYNPPSNFSDQLSSTSSVLYIDPNAPNVLFTLPNNATSGLSSFAYTVGVRPEELFGICLTLFLAIIAATIVVSLVLWFADHVIRLITGVFTNDSSSIPGIKMSGTRSPGFAAKDIDGNDESKSLNSRELPTMMRPSSKFGLSAGSSHSGWRRWWRARTSSSSASFHSSVLHGNLVRVLVLFHLPVTIFSVYQMTLPQSSAPLGSRILAGLSFAIISCLIPIILVIRVRLTTTNKLYEETRTLLSLGPLYNHYRHGSQMFASLLFATNLAFGITIGAGQQSGTAQAIVILVVEVISALFTSIWLPWGIGASMGLISFLFCVARIVIAVLLVILAPAISVGQGPDGWVAYGILIILGLIYLAFTLMLIIKFIEAIVRVIGGVSFDRSRHVVDSGLLGACGLLGFCGGSRKSHRRKGKSSQRTGYSQTDSGIRSPQTEHTDLTFPPTLALGTGRGSINSSSGPPPSVLKPEHALRPYREESDDETGYIMGAWQPFQNRSSGYIPVTDTTAANTAPPATKSSGFSRVGGGRAHIDSPYAITQNQATGSTHTFPSIGHRAAATGGSGADQTSSRLRFEDESPPPSVSSNVALGQRQIHEQGNALPPNAILPYHVRTKSQTAIIENVDAAPQAHRHGGSSSSANSRSPSRANRFESSGSAPAPPTSYRRRSATMESDDDSAGHSKKKWYQLRRTRAHTPADESPNTNTSLLEPPTTPTPGKSFVVIRKQSPARSLQMASGSGSQPATPTPNAISFAKDMGPSSS</sequence>
<feature type="compositionally biased region" description="Polar residues" evidence="1">
    <location>
        <begin position="722"/>
        <end position="736"/>
    </location>
</feature>
<feature type="compositionally biased region" description="Basic residues" evidence="1">
    <location>
        <begin position="711"/>
        <end position="720"/>
    </location>
</feature>
<name>A0A6A4I310_9AGAR</name>
<evidence type="ECO:0000313" key="6">
    <source>
        <dbReference type="Proteomes" id="UP000799118"/>
    </source>
</evidence>